<evidence type="ECO:0000313" key="1">
    <source>
        <dbReference type="EMBL" id="MEQ2235281.1"/>
    </source>
</evidence>
<comment type="caution">
    <text evidence="1">The sequence shown here is derived from an EMBL/GenBank/DDBJ whole genome shotgun (WGS) entry which is preliminary data.</text>
</comment>
<dbReference type="EMBL" id="JAHRIQ010046372">
    <property type="protein sequence ID" value="MEQ2235281.1"/>
    <property type="molecule type" value="Genomic_DNA"/>
</dbReference>
<organism evidence="1 2">
    <name type="scientific">Ilyodon furcidens</name>
    <name type="common">goldbreast splitfin</name>
    <dbReference type="NCBI Taxonomy" id="33524"/>
    <lineage>
        <taxon>Eukaryota</taxon>
        <taxon>Metazoa</taxon>
        <taxon>Chordata</taxon>
        <taxon>Craniata</taxon>
        <taxon>Vertebrata</taxon>
        <taxon>Euteleostomi</taxon>
        <taxon>Actinopterygii</taxon>
        <taxon>Neopterygii</taxon>
        <taxon>Teleostei</taxon>
        <taxon>Neoteleostei</taxon>
        <taxon>Acanthomorphata</taxon>
        <taxon>Ovalentaria</taxon>
        <taxon>Atherinomorphae</taxon>
        <taxon>Cyprinodontiformes</taxon>
        <taxon>Goodeidae</taxon>
        <taxon>Ilyodon</taxon>
    </lineage>
</organism>
<sequence>MFESICRNACSMEEMKESAKRIPHTHTHTHTCKHLHKTPMNTLWLYVCARQQMGAHYRDDGAVIWQATRYPSLPSLPQQTPNATQQGEDGLLGGRLHSPSKAHVLKLDFSGRIRSLFPLLHTLVPVRQVQAEVYLNLSGADDFSDVEKAFVFTPHILLSDLNHDDIGGVIAHH</sequence>
<evidence type="ECO:0000313" key="2">
    <source>
        <dbReference type="Proteomes" id="UP001482620"/>
    </source>
</evidence>
<proteinExistence type="predicted"/>
<gene>
    <name evidence="1" type="ORF">ILYODFUR_000754</name>
</gene>
<protein>
    <submittedName>
        <fullName evidence="1">Uncharacterized protein</fullName>
    </submittedName>
</protein>
<reference evidence="1 2" key="1">
    <citation type="submission" date="2021-06" db="EMBL/GenBank/DDBJ databases">
        <authorList>
            <person name="Palmer J.M."/>
        </authorList>
    </citation>
    <scope>NUCLEOTIDE SEQUENCE [LARGE SCALE GENOMIC DNA]</scope>
    <source>
        <strain evidence="2">if_2019</strain>
        <tissue evidence="1">Muscle</tissue>
    </source>
</reference>
<accession>A0ABV0TTG0</accession>
<dbReference type="Proteomes" id="UP001482620">
    <property type="component" value="Unassembled WGS sequence"/>
</dbReference>
<name>A0ABV0TTG0_9TELE</name>
<keyword evidence="2" id="KW-1185">Reference proteome</keyword>